<evidence type="ECO:0000256" key="1">
    <source>
        <dbReference type="ARBA" id="ARBA00005005"/>
    </source>
</evidence>
<dbReference type="OrthoDB" id="14970at2759"/>
<dbReference type="PANTHER" id="PTHR43149:SF1">
    <property type="entry name" value="DELTA(3,5)-DELTA(2,4)-DIENOYL-COA ISOMERASE, MITOCHONDRIAL"/>
    <property type="match status" value="1"/>
</dbReference>
<evidence type="ECO:0000256" key="3">
    <source>
        <dbReference type="ARBA" id="ARBA00022832"/>
    </source>
</evidence>
<dbReference type="Proteomes" id="UP000279236">
    <property type="component" value="Unassembled WGS sequence"/>
</dbReference>
<reference evidence="6 7" key="1">
    <citation type="submission" date="2018-11" db="EMBL/GenBank/DDBJ databases">
        <title>Genome sequence of Apiotrichum porosum DSM 27194.</title>
        <authorList>
            <person name="Aliyu H."/>
            <person name="Gorte O."/>
            <person name="Ochsenreither K."/>
        </authorList>
    </citation>
    <scope>NUCLEOTIDE SEQUENCE [LARGE SCALE GENOMIC DNA]</scope>
    <source>
        <strain evidence="6 7">DSM 27194</strain>
    </source>
</reference>
<keyword evidence="7" id="KW-1185">Reference proteome</keyword>
<organism evidence="6 7">
    <name type="scientific">Apiotrichum porosum</name>
    <dbReference type="NCBI Taxonomy" id="105984"/>
    <lineage>
        <taxon>Eukaryota</taxon>
        <taxon>Fungi</taxon>
        <taxon>Dikarya</taxon>
        <taxon>Basidiomycota</taxon>
        <taxon>Agaricomycotina</taxon>
        <taxon>Tremellomycetes</taxon>
        <taxon>Trichosporonales</taxon>
        <taxon>Trichosporonaceae</taxon>
        <taxon>Apiotrichum</taxon>
    </lineage>
</organism>
<evidence type="ECO:0000256" key="4">
    <source>
        <dbReference type="ARBA" id="ARBA00023098"/>
    </source>
</evidence>
<dbReference type="GeneID" id="39585218"/>
<dbReference type="GO" id="GO:0006635">
    <property type="term" value="P:fatty acid beta-oxidation"/>
    <property type="evidence" value="ECO:0007669"/>
    <property type="project" value="UniProtKB-UniPathway"/>
</dbReference>
<evidence type="ECO:0008006" key="8">
    <source>
        <dbReference type="Google" id="ProtNLM"/>
    </source>
</evidence>
<dbReference type="FunFam" id="1.10.12.10:FF:000004">
    <property type="entry name" value="Delta3,5-delta2,4-dienoyl-CoA isomerase"/>
    <property type="match status" value="1"/>
</dbReference>
<dbReference type="SUPFAM" id="SSF52096">
    <property type="entry name" value="ClpP/crotonase"/>
    <property type="match status" value="1"/>
</dbReference>
<dbReference type="GO" id="GO:0005739">
    <property type="term" value="C:mitochondrion"/>
    <property type="evidence" value="ECO:0007669"/>
    <property type="project" value="TreeGrafter"/>
</dbReference>
<dbReference type="CDD" id="cd06558">
    <property type="entry name" value="crotonase-like"/>
    <property type="match status" value="1"/>
</dbReference>
<dbReference type="STRING" id="105984.A0A427YAP1"/>
<dbReference type="InterPro" id="IPR029045">
    <property type="entry name" value="ClpP/crotonase-like_dom_sf"/>
</dbReference>
<protein>
    <recommendedName>
        <fullName evidence="8">Enoyl CoA hydratase</fullName>
    </recommendedName>
</protein>
<evidence type="ECO:0000313" key="7">
    <source>
        <dbReference type="Proteomes" id="UP000279236"/>
    </source>
</evidence>
<name>A0A427YAP1_9TREE</name>
<dbReference type="EMBL" id="RSCE01000001">
    <property type="protein sequence ID" value="RSH88148.1"/>
    <property type="molecule type" value="Genomic_DNA"/>
</dbReference>
<keyword evidence="5" id="KW-0413">Isomerase</keyword>
<evidence type="ECO:0000313" key="6">
    <source>
        <dbReference type="EMBL" id="RSH88148.1"/>
    </source>
</evidence>
<sequence length="287" mass="31097">MTDVSQYNGKFHRASSPSPNVLLLEFNRKPANAFHDPFWMEMRDIIERVSRDGNIRCIVLSSALDKFFTAGLDLDGTSIGKAVNLDAARRGFELYNHIKDFQDAISSLEHCRQPVICAMYGYALGLAIDIASACDVRFAASNVTMGIMEVKVGLAADIGTLQRLPKVVGNGSLARELALTGRKFGAATAQELGFVSKVVDGGRQEVIDAALVLAKEIAENSPVAVYGTKHIMNHARDHAVQEGLNYEAAWNASALQSNDTAASILGVRKRQVPVYENLPSAHVPAKL</sequence>
<keyword evidence="3" id="KW-0276">Fatty acid metabolism</keyword>
<comment type="similarity">
    <text evidence="2">Belongs to the enoyl-CoA hydratase/isomerase family.</text>
</comment>
<dbReference type="Gene3D" id="3.90.226.10">
    <property type="entry name" value="2-enoyl-CoA Hydratase, Chain A, domain 1"/>
    <property type="match status" value="1"/>
</dbReference>
<dbReference type="PANTHER" id="PTHR43149">
    <property type="entry name" value="ENOYL-COA HYDRATASE"/>
    <property type="match status" value="1"/>
</dbReference>
<gene>
    <name evidence="6" type="ORF">EHS24_000675</name>
</gene>
<dbReference type="Gene3D" id="1.10.12.10">
    <property type="entry name" value="Lyase 2-enoyl-coa Hydratase, Chain A, domain 2"/>
    <property type="match status" value="1"/>
</dbReference>
<accession>A0A427YAP1</accession>
<proteinExistence type="inferred from homology"/>
<keyword evidence="4" id="KW-0443">Lipid metabolism</keyword>
<dbReference type="GO" id="GO:0051750">
    <property type="term" value="F:delta(3,5)-delta(2,4)-dienoyl-CoA isomerase activity"/>
    <property type="evidence" value="ECO:0007669"/>
    <property type="project" value="TreeGrafter"/>
</dbReference>
<comment type="pathway">
    <text evidence="1">Lipid metabolism; fatty acid beta-oxidation.</text>
</comment>
<dbReference type="InterPro" id="IPR045002">
    <property type="entry name" value="Ech1-like"/>
</dbReference>
<evidence type="ECO:0000256" key="5">
    <source>
        <dbReference type="ARBA" id="ARBA00023235"/>
    </source>
</evidence>
<dbReference type="InterPro" id="IPR014748">
    <property type="entry name" value="Enoyl-CoA_hydra_C"/>
</dbReference>
<dbReference type="Pfam" id="PF00378">
    <property type="entry name" value="ECH_1"/>
    <property type="match status" value="1"/>
</dbReference>
<evidence type="ECO:0000256" key="2">
    <source>
        <dbReference type="ARBA" id="ARBA00005254"/>
    </source>
</evidence>
<comment type="caution">
    <text evidence="6">The sequence shown here is derived from an EMBL/GenBank/DDBJ whole genome shotgun (WGS) entry which is preliminary data.</text>
</comment>
<dbReference type="RefSeq" id="XP_028480356.1">
    <property type="nucleotide sequence ID" value="XM_028616499.1"/>
</dbReference>
<dbReference type="UniPathway" id="UPA00659"/>
<dbReference type="InterPro" id="IPR001753">
    <property type="entry name" value="Enoyl-CoA_hydra/iso"/>
</dbReference>
<dbReference type="AlphaFoldDB" id="A0A427YAP1"/>